<dbReference type="Pfam" id="PF09535">
    <property type="entry name" value="Gmx_para_CXXCG"/>
    <property type="match status" value="1"/>
</dbReference>
<dbReference type="EMBL" id="CP004025">
    <property type="protein sequence ID" value="AGC48352.1"/>
    <property type="molecule type" value="Genomic_DNA"/>
</dbReference>
<evidence type="ECO:0000256" key="1">
    <source>
        <dbReference type="SAM" id="MobiDB-lite"/>
    </source>
</evidence>
<organism evidence="2 3">
    <name type="scientific">Myxococcus stipitatus (strain DSM 14675 / JCM 12634 / Mx s8)</name>
    <dbReference type="NCBI Taxonomy" id="1278073"/>
    <lineage>
        <taxon>Bacteria</taxon>
        <taxon>Pseudomonadati</taxon>
        <taxon>Myxococcota</taxon>
        <taxon>Myxococcia</taxon>
        <taxon>Myxococcales</taxon>
        <taxon>Cystobacterineae</taxon>
        <taxon>Myxococcaceae</taxon>
        <taxon>Myxococcus</taxon>
    </lineage>
</organism>
<dbReference type="Proteomes" id="UP000011131">
    <property type="component" value="Chromosome"/>
</dbReference>
<reference evidence="2 3" key="1">
    <citation type="journal article" date="2013" name="Genome Announc.">
        <title>Complete genome sequence of Myxococcus stipitatus strain DSM 14675, a fruiting myxobacterium.</title>
        <authorList>
            <person name="Huntley S."/>
            <person name="Kneip S."/>
            <person name="Treuner-Lange A."/>
            <person name="Sogaard-Andersen L."/>
        </authorList>
    </citation>
    <scope>NUCLEOTIDE SEQUENCE [LARGE SCALE GENOMIC DNA]</scope>
    <source>
        <strain evidence="3">DSM 14675 / JCM 12634 / Mx s8</strain>
    </source>
</reference>
<dbReference type="KEGG" id="msd:MYSTI_07080"/>
<feature type="region of interest" description="Disordered" evidence="1">
    <location>
        <begin position="1"/>
        <end position="30"/>
    </location>
</feature>
<name>L7ULF3_MYXSD</name>
<accession>L7ULF3</accession>
<dbReference type="AlphaFoldDB" id="L7ULF3"/>
<keyword evidence="3" id="KW-1185">Reference proteome</keyword>
<dbReference type="InterPro" id="IPR011750">
    <property type="entry name" value="Gmx_para_CXXCG"/>
</dbReference>
<evidence type="ECO:0000313" key="3">
    <source>
        <dbReference type="Proteomes" id="UP000011131"/>
    </source>
</evidence>
<dbReference type="HOGENOM" id="CLU_077132_0_0_7"/>
<evidence type="ECO:0000313" key="2">
    <source>
        <dbReference type="EMBL" id="AGC48352.1"/>
    </source>
</evidence>
<sequence>MTLHVGAARSTELRDKHPHTRGFRRGDDGLCKHVPASHSMGLSRRMLQGLGRDMGRLYLLDEDRAAAAKLGGAVNATHRWHLPGLSRCPTCSVTWAGAGHYYPGADLSQLPAMGEFVQARPEPFPEFRRLRELVRRFVPAGASLPPGTGLGPLEGTCRGELADIVWLDDVMLVHRGVHEELKASGLRGVEGYPTALRFRQKSPPELLELQLAPRGRLHSDCMPPDQPPSCLACGRFALRWPEQPILDGDTLPANVDLFRIGNFATRVVATERFVDAVCHLSLDGLTWREIPVRTSRAPGDEQRPSAARLRPGE</sequence>
<gene>
    <name evidence="2" type="ordered locus">MYSTI_07080</name>
</gene>
<dbReference type="eggNOG" id="ENOG502ZZV4">
    <property type="taxonomic scope" value="Bacteria"/>
</dbReference>
<proteinExistence type="predicted"/>
<protein>
    <submittedName>
        <fullName evidence="2">Uncharacterized protein</fullName>
    </submittedName>
</protein>
<dbReference type="NCBIfam" id="TIGR02264">
    <property type="entry name" value="gmx_para_CXXCG"/>
    <property type="match status" value="1"/>
</dbReference>